<dbReference type="AlphaFoldDB" id="A0A8T0TY49"/>
<feature type="compositionally biased region" description="Low complexity" evidence="1">
    <location>
        <begin position="25"/>
        <end position="41"/>
    </location>
</feature>
<keyword evidence="3" id="KW-1185">Reference proteome</keyword>
<feature type="region of interest" description="Disordered" evidence="1">
    <location>
        <begin position="1"/>
        <end position="142"/>
    </location>
</feature>
<feature type="compositionally biased region" description="Pro residues" evidence="1">
    <location>
        <begin position="131"/>
        <end position="142"/>
    </location>
</feature>
<dbReference type="EMBL" id="CM029042">
    <property type="protein sequence ID" value="KAG2617102.1"/>
    <property type="molecule type" value="Genomic_DNA"/>
</dbReference>
<evidence type="ECO:0000256" key="1">
    <source>
        <dbReference type="SAM" id="MobiDB-lite"/>
    </source>
</evidence>
<evidence type="ECO:0000313" key="3">
    <source>
        <dbReference type="Proteomes" id="UP000823388"/>
    </source>
</evidence>
<accession>A0A8T0TY49</accession>
<feature type="compositionally biased region" description="Low complexity" evidence="1">
    <location>
        <begin position="1"/>
        <end position="18"/>
    </location>
</feature>
<sequence>MSLSPSATSSAPPASLLLRPPPTSPSAMSPGGFSSSAGQAGSDRRASSAILAARGHRADGSSLPPPPSSAPGPHGSGGLRGLEGAWTRPRNSVSAGPTRGQGAPGHRPWPPVRLPTAHAARLSSRLRVTRGPPPAALSPLPR</sequence>
<organism evidence="2 3">
    <name type="scientific">Panicum virgatum</name>
    <name type="common">Blackwell switchgrass</name>
    <dbReference type="NCBI Taxonomy" id="38727"/>
    <lineage>
        <taxon>Eukaryota</taxon>
        <taxon>Viridiplantae</taxon>
        <taxon>Streptophyta</taxon>
        <taxon>Embryophyta</taxon>
        <taxon>Tracheophyta</taxon>
        <taxon>Spermatophyta</taxon>
        <taxon>Magnoliopsida</taxon>
        <taxon>Liliopsida</taxon>
        <taxon>Poales</taxon>
        <taxon>Poaceae</taxon>
        <taxon>PACMAD clade</taxon>
        <taxon>Panicoideae</taxon>
        <taxon>Panicodae</taxon>
        <taxon>Paniceae</taxon>
        <taxon>Panicinae</taxon>
        <taxon>Panicum</taxon>
        <taxon>Panicum sect. Hiantes</taxon>
    </lineage>
</organism>
<reference evidence="2 3" key="1">
    <citation type="submission" date="2020-05" db="EMBL/GenBank/DDBJ databases">
        <title>WGS assembly of Panicum virgatum.</title>
        <authorList>
            <person name="Lovell J.T."/>
            <person name="Jenkins J."/>
            <person name="Shu S."/>
            <person name="Juenger T.E."/>
            <person name="Schmutz J."/>
        </authorList>
    </citation>
    <scope>NUCLEOTIDE SEQUENCE [LARGE SCALE GENOMIC DNA]</scope>
    <source>
        <strain evidence="3">cv. AP13</strain>
    </source>
</reference>
<protein>
    <submittedName>
        <fullName evidence="2">Uncharacterized protein</fullName>
    </submittedName>
</protein>
<evidence type="ECO:0000313" key="2">
    <source>
        <dbReference type="EMBL" id="KAG2617102.1"/>
    </source>
</evidence>
<gene>
    <name evidence="2" type="ORF">PVAP13_3NG178327</name>
</gene>
<name>A0A8T0TY49_PANVG</name>
<comment type="caution">
    <text evidence="2">The sequence shown here is derived from an EMBL/GenBank/DDBJ whole genome shotgun (WGS) entry which is preliminary data.</text>
</comment>
<dbReference type="Proteomes" id="UP000823388">
    <property type="component" value="Chromosome 3N"/>
</dbReference>
<proteinExistence type="predicted"/>